<organism evidence="3 4">
    <name type="scientific">Ladona fulva</name>
    <name type="common">Scarce chaser dragonfly</name>
    <name type="synonym">Libellula fulva</name>
    <dbReference type="NCBI Taxonomy" id="123851"/>
    <lineage>
        <taxon>Eukaryota</taxon>
        <taxon>Metazoa</taxon>
        <taxon>Ecdysozoa</taxon>
        <taxon>Arthropoda</taxon>
        <taxon>Hexapoda</taxon>
        <taxon>Insecta</taxon>
        <taxon>Pterygota</taxon>
        <taxon>Palaeoptera</taxon>
        <taxon>Odonata</taxon>
        <taxon>Epiprocta</taxon>
        <taxon>Anisoptera</taxon>
        <taxon>Libelluloidea</taxon>
        <taxon>Libellulidae</taxon>
        <taxon>Ladona</taxon>
    </lineage>
</organism>
<evidence type="ECO:0000313" key="3">
    <source>
        <dbReference type="EMBL" id="KAG8226757.1"/>
    </source>
</evidence>
<gene>
    <name evidence="3" type="ORF">J437_LFUL004408</name>
</gene>
<sequence>MNKRLKHPLPESELVELACGNLHPDYIDYVPTKEFSTIRELMVLGRSVEVQTARRESYKPTPNPSVMVDPEFWFERRGVRQLGSVLASSPVPAREGPSPAKCWNCDAVGHTFRNCERVLSKFGTSVEKWGGNSDLWLHGKLQCDVLSPGRGRLGHPWLRPQGLDNKIRNEFREIGKQCTEIKIGEVEIIIIRLQNNKTPGHYGICVELMKEGWNVIKVPVVKLFNACRTMGVFPNTWKIGIIKTLLKSEDKDETAAKSYRPNGLLPVLGKIFERVIVMTLETVFYGKVSRNQYGYMKGRSTEYAINKSVDIYEKKNYLWIRQKNLTEFGGRVSCIGRLYVKGVRGVMYRVITDYLKGKWVELEEGNWSIGKKVNRGCPQGSVLGPQLWKIVLDELLEMMEERHEDSIEMITYADDGAIFIGANRRREIEEKANRVTKI</sequence>
<dbReference type="InterPro" id="IPR000477">
    <property type="entry name" value="RT_dom"/>
</dbReference>
<comment type="caution">
    <text evidence="3">The sequence shown here is derived from an EMBL/GenBank/DDBJ whole genome shotgun (WGS) entry which is preliminary data.</text>
</comment>
<name>A0A8K0K1U9_LADFU</name>
<reference evidence="3" key="2">
    <citation type="submission" date="2017-10" db="EMBL/GenBank/DDBJ databases">
        <title>Ladona fulva Genome sequencing and assembly.</title>
        <authorList>
            <person name="Murali S."/>
            <person name="Richards S."/>
            <person name="Bandaranaike D."/>
            <person name="Bellair M."/>
            <person name="Blankenburg K."/>
            <person name="Chao H."/>
            <person name="Dinh H."/>
            <person name="Doddapaneni H."/>
            <person name="Dugan-Rocha S."/>
            <person name="Elkadiri S."/>
            <person name="Gnanaolivu R."/>
            <person name="Hernandez B."/>
            <person name="Skinner E."/>
            <person name="Javaid M."/>
            <person name="Lee S."/>
            <person name="Li M."/>
            <person name="Ming W."/>
            <person name="Munidasa M."/>
            <person name="Muniz J."/>
            <person name="Nguyen L."/>
            <person name="Hughes D."/>
            <person name="Osuji N."/>
            <person name="Pu L.-L."/>
            <person name="Puazo M."/>
            <person name="Qu C."/>
            <person name="Quiroz J."/>
            <person name="Raj R."/>
            <person name="Weissenberger G."/>
            <person name="Xin Y."/>
            <person name="Zou X."/>
            <person name="Han Y."/>
            <person name="Worley K."/>
            <person name="Muzny D."/>
            <person name="Gibbs R."/>
        </authorList>
    </citation>
    <scope>NUCLEOTIDE SEQUENCE</scope>
    <source>
        <strain evidence="3">Sampled in the wild</strain>
    </source>
</reference>
<dbReference type="GO" id="GO:0003676">
    <property type="term" value="F:nucleic acid binding"/>
    <property type="evidence" value="ECO:0007669"/>
    <property type="project" value="InterPro"/>
</dbReference>
<dbReference type="InterPro" id="IPR043502">
    <property type="entry name" value="DNA/RNA_pol_sf"/>
</dbReference>
<dbReference type="OrthoDB" id="411871at2759"/>
<dbReference type="InterPro" id="IPR001878">
    <property type="entry name" value="Znf_CCHC"/>
</dbReference>
<reference evidence="3" key="1">
    <citation type="submission" date="2013-04" db="EMBL/GenBank/DDBJ databases">
        <authorList>
            <person name="Qu J."/>
            <person name="Murali S.C."/>
            <person name="Bandaranaike D."/>
            <person name="Bellair M."/>
            <person name="Blankenburg K."/>
            <person name="Chao H."/>
            <person name="Dinh H."/>
            <person name="Doddapaneni H."/>
            <person name="Downs B."/>
            <person name="Dugan-Rocha S."/>
            <person name="Elkadiri S."/>
            <person name="Gnanaolivu R.D."/>
            <person name="Hernandez B."/>
            <person name="Javaid M."/>
            <person name="Jayaseelan J.C."/>
            <person name="Lee S."/>
            <person name="Li M."/>
            <person name="Ming W."/>
            <person name="Munidasa M."/>
            <person name="Muniz J."/>
            <person name="Nguyen L."/>
            <person name="Ongeri F."/>
            <person name="Osuji N."/>
            <person name="Pu L.-L."/>
            <person name="Puazo M."/>
            <person name="Qu C."/>
            <person name="Quiroz J."/>
            <person name="Raj R."/>
            <person name="Weissenberger G."/>
            <person name="Xin Y."/>
            <person name="Zou X."/>
            <person name="Han Y."/>
            <person name="Richards S."/>
            <person name="Worley K."/>
            <person name="Muzny D."/>
            <person name="Gibbs R."/>
        </authorList>
    </citation>
    <scope>NUCLEOTIDE SEQUENCE</scope>
    <source>
        <strain evidence="3">Sampled in the wild</strain>
    </source>
</reference>
<evidence type="ECO:0000259" key="2">
    <source>
        <dbReference type="PROSITE" id="PS50158"/>
    </source>
</evidence>
<dbReference type="AlphaFoldDB" id="A0A8K0K1U9"/>
<dbReference type="PANTHER" id="PTHR19446">
    <property type="entry name" value="REVERSE TRANSCRIPTASES"/>
    <property type="match status" value="1"/>
</dbReference>
<keyword evidence="1" id="KW-0862">Zinc</keyword>
<dbReference type="GO" id="GO:0008270">
    <property type="term" value="F:zinc ion binding"/>
    <property type="evidence" value="ECO:0007669"/>
    <property type="project" value="UniProtKB-KW"/>
</dbReference>
<keyword evidence="1" id="KW-0479">Metal-binding</keyword>
<dbReference type="EMBL" id="KZ308294">
    <property type="protein sequence ID" value="KAG8226757.1"/>
    <property type="molecule type" value="Genomic_DNA"/>
</dbReference>
<keyword evidence="1" id="KW-0863">Zinc-finger</keyword>
<protein>
    <recommendedName>
        <fullName evidence="2">CCHC-type domain-containing protein</fullName>
    </recommendedName>
</protein>
<accession>A0A8K0K1U9</accession>
<feature type="domain" description="CCHC-type" evidence="2">
    <location>
        <begin position="101"/>
        <end position="117"/>
    </location>
</feature>
<dbReference type="SUPFAM" id="SSF56672">
    <property type="entry name" value="DNA/RNA polymerases"/>
    <property type="match status" value="1"/>
</dbReference>
<dbReference type="Proteomes" id="UP000792457">
    <property type="component" value="Unassembled WGS sequence"/>
</dbReference>
<keyword evidence="4" id="KW-1185">Reference proteome</keyword>
<proteinExistence type="predicted"/>
<dbReference type="Pfam" id="PF00078">
    <property type="entry name" value="RVT_1"/>
    <property type="match status" value="1"/>
</dbReference>
<evidence type="ECO:0000256" key="1">
    <source>
        <dbReference type="PROSITE-ProRule" id="PRU00047"/>
    </source>
</evidence>
<dbReference type="PROSITE" id="PS50158">
    <property type="entry name" value="ZF_CCHC"/>
    <property type="match status" value="1"/>
</dbReference>
<dbReference type="GO" id="GO:0071897">
    <property type="term" value="P:DNA biosynthetic process"/>
    <property type="evidence" value="ECO:0007669"/>
    <property type="project" value="UniProtKB-ARBA"/>
</dbReference>
<evidence type="ECO:0000313" key="4">
    <source>
        <dbReference type="Proteomes" id="UP000792457"/>
    </source>
</evidence>